<dbReference type="GO" id="GO:0005737">
    <property type="term" value="C:cytoplasm"/>
    <property type="evidence" value="ECO:0007669"/>
    <property type="project" value="UniProtKB-SubCell"/>
</dbReference>
<evidence type="ECO:0000256" key="12">
    <source>
        <dbReference type="ARBA" id="ARBA00022917"/>
    </source>
</evidence>
<dbReference type="EC" id="6.1.1.10" evidence="4"/>
<comment type="caution">
    <text evidence="17">The sequence shown here is derived from an EMBL/GenBank/DDBJ whole genome shotgun (WGS) entry which is preliminary data.</text>
</comment>
<keyword evidence="6" id="KW-0963">Cytoplasm</keyword>
<comment type="subunit">
    <text evidence="3">Homodimer.</text>
</comment>
<evidence type="ECO:0000256" key="6">
    <source>
        <dbReference type="ARBA" id="ARBA00022490"/>
    </source>
</evidence>
<evidence type="ECO:0000313" key="17">
    <source>
        <dbReference type="EMBL" id="GAG85859.1"/>
    </source>
</evidence>
<evidence type="ECO:0000256" key="8">
    <source>
        <dbReference type="ARBA" id="ARBA00022598"/>
    </source>
</evidence>
<keyword evidence="10" id="KW-0067">ATP-binding</keyword>
<organism evidence="17">
    <name type="scientific">marine sediment metagenome</name>
    <dbReference type="NCBI Taxonomy" id="412755"/>
    <lineage>
        <taxon>unclassified sequences</taxon>
        <taxon>metagenomes</taxon>
        <taxon>ecological metagenomes</taxon>
    </lineage>
</organism>
<evidence type="ECO:0000256" key="3">
    <source>
        <dbReference type="ARBA" id="ARBA00011738"/>
    </source>
</evidence>
<protein>
    <recommendedName>
        <fullName evidence="5">Methionine--tRNA ligase</fullName>
        <ecNumber evidence="4">6.1.1.10</ecNumber>
    </recommendedName>
    <alternativeName>
        <fullName evidence="14">Methionyl-tRNA synthetase</fullName>
    </alternativeName>
</protein>
<dbReference type="FunFam" id="2.40.50.140:FF:000042">
    <property type="entry name" value="Methionine--tRNA ligase"/>
    <property type="match status" value="1"/>
</dbReference>
<feature type="domain" description="TRNA-binding" evidence="16">
    <location>
        <begin position="7"/>
        <end position="110"/>
    </location>
</feature>
<dbReference type="InterPro" id="IPR004495">
    <property type="entry name" value="Met-tRNA-synth_bsu_C"/>
</dbReference>
<dbReference type="Pfam" id="PF01588">
    <property type="entry name" value="tRNA_bind"/>
    <property type="match status" value="1"/>
</dbReference>
<dbReference type="PROSITE" id="PS50886">
    <property type="entry name" value="TRBD"/>
    <property type="match status" value="1"/>
</dbReference>
<keyword evidence="13" id="KW-0030">Aminoacyl-tRNA synthetase</keyword>
<evidence type="ECO:0000256" key="10">
    <source>
        <dbReference type="ARBA" id="ARBA00022840"/>
    </source>
</evidence>
<comment type="catalytic activity">
    <reaction evidence="15">
        <text>tRNA(Met) + L-methionine + ATP = L-methionyl-tRNA(Met) + AMP + diphosphate</text>
        <dbReference type="Rhea" id="RHEA:13481"/>
        <dbReference type="Rhea" id="RHEA-COMP:9667"/>
        <dbReference type="Rhea" id="RHEA-COMP:9698"/>
        <dbReference type="ChEBI" id="CHEBI:30616"/>
        <dbReference type="ChEBI" id="CHEBI:33019"/>
        <dbReference type="ChEBI" id="CHEBI:57844"/>
        <dbReference type="ChEBI" id="CHEBI:78442"/>
        <dbReference type="ChEBI" id="CHEBI:78530"/>
        <dbReference type="ChEBI" id="CHEBI:456215"/>
        <dbReference type="EC" id="6.1.1.10"/>
    </reaction>
</comment>
<comment type="function">
    <text evidence="1">Is required not only for elongation of protein synthesis but also for the initiation of all mRNA translation through initiator tRNA(fMet) aminoacylation.</text>
</comment>
<name>X1ASL3_9ZZZZ</name>
<dbReference type="CDD" id="cd02800">
    <property type="entry name" value="tRNA_bind_EcMetRS_like"/>
    <property type="match status" value="1"/>
</dbReference>
<keyword evidence="12" id="KW-0648">Protein biosynthesis</keyword>
<dbReference type="Gene3D" id="2.40.50.140">
    <property type="entry name" value="Nucleic acid-binding proteins"/>
    <property type="match status" value="1"/>
</dbReference>
<gene>
    <name evidence="17" type="ORF">S01H4_30159</name>
</gene>
<evidence type="ECO:0000256" key="1">
    <source>
        <dbReference type="ARBA" id="ARBA00003314"/>
    </source>
</evidence>
<evidence type="ECO:0000259" key="16">
    <source>
        <dbReference type="PROSITE" id="PS50886"/>
    </source>
</evidence>
<dbReference type="AlphaFoldDB" id="X1ASL3"/>
<sequence>MEINYEDFLKLDIRVGLVKSCYKIPKSKNLYKLMVDCGEKNLRQIVTGIAHFYSPEELINEKIIVLTNLKPRKFMGIESRGMLLAADLNNEPYLLKIDEKKPIPPGSKIK</sequence>
<dbReference type="GO" id="GO:0005524">
    <property type="term" value="F:ATP binding"/>
    <property type="evidence" value="ECO:0007669"/>
    <property type="project" value="UniProtKB-KW"/>
</dbReference>
<keyword evidence="8" id="KW-0436">Ligase</keyword>
<dbReference type="InterPro" id="IPR002547">
    <property type="entry name" value="tRNA-bd_dom"/>
</dbReference>
<evidence type="ECO:0000256" key="13">
    <source>
        <dbReference type="ARBA" id="ARBA00023146"/>
    </source>
</evidence>
<dbReference type="NCBIfam" id="TIGR00399">
    <property type="entry name" value="metG_C_term"/>
    <property type="match status" value="1"/>
</dbReference>
<dbReference type="PANTHER" id="PTHR11586">
    <property type="entry name" value="TRNA-AMINOACYLATION COFACTOR ARC1 FAMILY MEMBER"/>
    <property type="match status" value="1"/>
</dbReference>
<evidence type="ECO:0000256" key="7">
    <source>
        <dbReference type="ARBA" id="ARBA00022555"/>
    </source>
</evidence>
<dbReference type="GO" id="GO:0000049">
    <property type="term" value="F:tRNA binding"/>
    <property type="evidence" value="ECO:0007669"/>
    <property type="project" value="UniProtKB-KW"/>
</dbReference>
<dbReference type="InterPro" id="IPR051270">
    <property type="entry name" value="Tyrosine-tRNA_ligase_regulator"/>
</dbReference>
<dbReference type="EMBL" id="BART01015542">
    <property type="protein sequence ID" value="GAG85859.1"/>
    <property type="molecule type" value="Genomic_DNA"/>
</dbReference>
<keyword evidence="7" id="KW-0820">tRNA-binding</keyword>
<evidence type="ECO:0000256" key="9">
    <source>
        <dbReference type="ARBA" id="ARBA00022741"/>
    </source>
</evidence>
<proteinExistence type="predicted"/>
<dbReference type="GO" id="GO:0006431">
    <property type="term" value="P:methionyl-tRNA aminoacylation"/>
    <property type="evidence" value="ECO:0007669"/>
    <property type="project" value="InterPro"/>
</dbReference>
<dbReference type="GO" id="GO:0004825">
    <property type="term" value="F:methionine-tRNA ligase activity"/>
    <property type="evidence" value="ECO:0007669"/>
    <property type="project" value="UniProtKB-EC"/>
</dbReference>
<reference evidence="17" key="1">
    <citation type="journal article" date="2014" name="Front. Microbiol.">
        <title>High frequency of phylogenetically diverse reductive dehalogenase-homologous genes in deep subseafloor sedimentary metagenomes.</title>
        <authorList>
            <person name="Kawai M."/>
            <person name="Futagami T."/>
            <person name="Toyoda A."/>
            <person name="Takaki Y."/>
            <person name="Nishi S."/>
            <person name="Hori S."/>
            <person name="Arai W."/>
            <person name="Tsubouchi T."/>
            <person name="Morono Y."/>
            <person name="Uchiyama I."/>
            <person name="Ito T."/>
            <person name="Fujiyama A."/>
            <person name="Inagaki F."/>
            <person name="Takami H."/>
        </authorList>
    </citation>
    <scope>NUCLEOTIDE SEQUENCE</scope>
    <source>
        <strain evidence="17">Expedition CK06-06</strain>
    </source>
</reference>
<evidence type="ECO:0000256" key="11">
    <source>
        <dbReference type="ARBA" id="ARBA00022884"/>
    </source>
</evidence>
<dbReference type="InterPro" id="IPR012340">
    <property type="entry name" value="NA-bd_OB-fold"/>
</dbReference>
<accession>X1ASL3</accession>
<evidence type="ECO:0000256" key="5">
    <source>
        <dbReference type="ARBA" id="ARBA00018753"/>
    </source>
</evidence>
<evidence type="ECO:0000256" key="14">
    <source>
        <dbReference type="ARBA" id="ARBA00030904"/>
    </source>
</evidence>
<keyword evidence="9" id="KW-0547">Nucleotide-binding</keyword>
<evidence type="ECO:0000256" key="15">
    <source>
        <dbReference type="ARBA" id="ARBA00047364"/>
    </source>
</evidence>
<dbReference type="PANTHER" id="PTHR11586:SF37">
    <property type="entry name" value="TRNA-BINDING DOMAIN-CONTAINING PROTEIN"/>
    <property type="match status" value="1"/>
</dbReference>
<evidence type="ECO:0000256" key="2">
    <source>
        <dbReference type="ARBA" id="ARBA00004496"/>
    </source>
</evidence>
<comment type="subcellular location">
    <subcellularLocation>
        <location evidence="2">Cytoplasm</location>
    </subcellularLocation>
</comment>
<evidence type="ECO:0000256" key="4">
    <source>
        <dbReference type="ARBA" id="ARBA00012838"/>
    </source>
</evidence>
<dbReference type="SUPFAM" id="SSF50249">
    <property type="entry name" value="Nucleic acid-binding proteins"/>
    <property type="match status" value="1"/>
</dbReference>
<keyword evidence="11" id="KW-0694">RNA-binding</keyword>